<dbReference type="AlphaFoldDB" id="A0A425BZ97"/>
<evidence type="ECO:0000256" key="2">
    <source>
        <dbReference type="ARBA" id="ARBA00022723"/>
    </source>
</evidence>
<organism evidence="12 13">
    <name type="scientific">Peronospora effusa</name>
    <dbReference type="NCBI Taxonomy" id="542832"/>
    <lineage>
        <taxon>Eukaryota</taxon>
        <taxon>Sar</taxon>
        <taxon>Stramenopiles</taxon>
        <taxon>Oomycota</taxon>
        <taxon>Peronosporomycetes</taxon>
        <taxon>Peronosporales</taxon>
        <taxon>Peronosporaceae</taxon>
        <taxon>Peronospora</taxon>
    </lineage>
</organism>
<dbReference type="SUPFAM" id="SSF57667">
    <property type="entry name" value="beta-beta-alpha zinc fingers"/>
    <property type="match status" value="4"/>
</dbReference>
<dbReference type="GO" id="GO:0005634">
    <property type="term" value="C:nucleus"/>
    <property type="evidence" value="ECO:0007669"/>
    <property type="project" value="UniProtKB-SubCell"/>
</dbReference>
<feature type="region of interest" description="Disordered" evidence="10">
    <location>
        <begin position="138"/>
        <end position="159"/>
    </location>
</feature>
<dbReference type="PROSITE" id="PS00028">
    <property type="entry name" value="ZINC_FINGER_C2H2_1"/>
    <property type="match status" value="8"/>
</dbReference>
<evidence type="ECO:0000256" key="8">
    <source>
        <dbReference type="ARBA" id="ARBA00023242"/>
    </source>
</evidence>
<comment type="subcellular location">
    <subcellularLocation>
        <location evidence="1">Nucleus</location>
    </subcellularLocation>
</comment>
<name>A0A425BZ97_9STRA</name>
<evidence type="ECO:0000256" key="4">
    <source>
        <dbReference type="ARBA" id="ARBA00022771"/>
    </source>
</evidence>
<evidence type="ECO:0000313" key="13">
    <source>
        <dbReference type="Proteomes" id="UP000286097"/>
    </source>
</evidence>
<dbReference type="InterPro" id="IPR051061">
    <property type="entry name" value="Zinc_finger_trans_reg"/>
</dbReference>
<dbReference type="InterPro" id="IPR013087">
    <property type="entry name" value="Znf_C2H2_type"/>
</dbReference>
<dbReference type="FunFam" id="3.30.160.60:FF:001289">
    <property type="entry name" value="Zinc finger protein 574"/>
    <property type="match status" value="1"/>
</dbReference>
<reference evidence="12 13" key="1">
    <citation type="submission" date="2018-06" db="EMBL/GenBank/DDBJ databases">
        <title>Comparative genomics of downy mildews reveals potential adaptations to biotrophy.</title>
        <authorList>
            <person name="Fletcher K."/>
            <person name="Klosterman S.J."/>
            <person name="Derevnina L."/>
            <person name="Martin F."/>
            <person name="Koike S."/>
            <person name="Reyes Chin-Wo S."/>
            <person name="Mou B."/>
            <person name="Michelmore R."/>
        </authorList>
    </citation>
    <scope>NUCLEOTIDE SEQUENCE [LARGE SCALE GENOMIC DNA]</scope>
    <source>
        <strain evidence="12 13">R13</strain>
    </source>
</reference>
<dbReference type="GO" id="GO:0008270">
    <property type="term" value="F:zinc ion binding"/>
    <property type="evidence" value="ECO:0007669"/>
    <property type="project" value="UniProtKB-KW"/>
</dbReference>
<keyword evidence="7" id="KW-0804">Transcription</keyword>
<keyword evidence="4 9" id="KW-0863">Zinc-finger</keyword>
<dbReference type="Gene3D" id="3.30.160.60">
    <property type="entry name" value="Classic Zinc Finger"/>
    <property type="match status" value="7"/>
</dbReference>
<evidence type="ECO:0000256" key="5">
    <source>
        <dbReference type="ARBA" id="ARBA00022833"/>
    </source>
</evidence>
<dbReference type="VEuPathDB" id="FungiDB:DD237_005289"/>
<keyword evidence="8" id="KW-0539">Nucleus</keyword>
<dbReference type="EMBL" id="QKXF01000652">
    <property type="protein sequence ID" value="RQM10143.1"/>
    <property type="molecule type" value="Genomic_DNA"/>
</dbReference>
<feature type="domain" description="C2H2-type" evidence="11">
    <location>
        <begin position="445"/>
        <end position="474"/>
    </location>
</feature>
<comment type="caution">
    <text evidence="12">The sequence shown here is derived from an EMBL/GenBank/DDBJ whole genome shotgun (WGS) entry which is preliminary data.</text>
</comment>
<dbReference type="PANTHER" id="PTHR46179">
    <property type="entry name" value="ZINC FINGER PROTEIN"/>
    <property type="match status" value="1"/>
</dbReference>
<dbReference type="FunFam" id="3.30.160.60:FF:000125">
    <property type="entry name" value="Putative zinc finger protein 143"/>
    <property type="match status" value="1"/>
</dbReference>
<dbReference type="GO" id="GO:0006357">
    <property type="term" value="P:regulation of transcription by RNA polymerase II"/>
    <property type="evidence" value="ECO:0007669"/>
    <property type="project" value="TreeGrafter"/>
</dbReference>
<evidence type="ECO:0000259" key="11">
    <source>
        <dbReference type="PROSITE" id="PS50157"/>
    </source>
</evidence>
<keyword evidence="2" id="KW-0479">Metal-binding</keyword>
<feature type="domain" description="C2H2-type" evidence="11">
    <location>
        <begin position="474"/>
        <end position="503"/>
    </location>
</feature>
<evidence type="ECO:0000256" key="1">
    <source>
        <dbReference type="ARBA" id="ARBA00004123"/>
    </source>
</evidence>
<dbReference type="FunFam" id="3.30.160.60:FF:002343">
    <property type="entry name" value="Zinc finger protein 33A"/>
    <property type="match status" value="1"/>
</dbReference>
<feature type="domain" description="C2H2-type" evidence="11">
    <location>
        <begin position="415"/>
        <end position="444"/>
    </location>
</feature>
<dbReference type="InterPro" id="IPR036236">
    <property type="entry name" value="Znf_C2H2_sf"/>
</dbReference>
<feature type="domain" description="C2H2-type" evidence="11">
    <location>
        <begin position="251"/>
        <end position="281"/>
    </location>
</feature>
<dbReference type="Proteomes" id="UP000286097">
    <property type="component" value="Unassembled WGS sequence"/>
</dbReference>
<feature type="domain" description="C2H2-type" evidence="11">
    <location>
        <begin position="192"/>
        <end position="221"/>
    </location>
</feature>
<dbReference type="PANTHER" id="PTHR46179:SF13">
    <property type="entry name" value="C2H2-TYPE DOMAIN-CONTAINING PROTEIN"/>
    <property type="match status" value="1"/>
</dbReference>
<dbReference type="SMART" id="SM00355">
    <property type="entry name" value="ZnF_C2H2"/>
    <property type="match status" value="8"/>
</dbReference>
<protein>
    <recommendedName>
        <fullName evidence="11">C2H2-type domain-containing protein</fullName>
    </recommendedName>
</protein>
<evidence type="ECO:0000313" key="12">
    <source>
        <dbReference type="EMBL" id="RQM10143.1"/>
    </source>
</evidence>
<evidence type="ECO:0000256" key="7">
    <source>
        <dbReference type="ARBA" id="ARBA00023163"/>
    </source>
</evidence>
<keyword evidence="6" id="KW-0805">Transcription regulation</keyword>
<feature type="domain" description="C2H2-type" evidence="11">
    <location>
        <begin position="221"/>
        <end position="250"/>
    </location>
</feature>
<keyword evidence="3" id="KW-0677">Repeat</keyword>
<feature type="domain" description="C2H2-type" evidence="11">
    <location>
        <begin position="504"/>
        <end position="529"/>
    </location>
</feature>
<accession>A0A425BZ97</accession>
<feature type="domain" description="C2H2-type" evidence="11">
    <location>
        <begin position="162"/>
        <end position="191"/>
    </location>
</feature>
<proteinExistence type="predicted"/>
<evidence type="ECO:0000256" key="6">
    <source>
        <dbReference type="ARBA" id="ARBA00023015"/>
    </source>
</evidence>
<evidence type="ECO:0000256" key="3">
    <source>
        <dbReference type="ARBA" id="ARBA00022737"/>
    </source>
</evidence>
<evidence type="ECO:0000256" key="9">
    <source>
        <dbReference type="PROSITE-ProRule" id="PRU00042"/>
    </source>
</evidence>
<feature type="compositionally biased region" description="Low complexity" evidence="10">
    <location>
        <begin position="140"/>
        <end position="154"/>
    </location>
</feature>
<sequence length="630" mass="70057">MLKNVLFHEQQRRQLKATDSDKALFGYRRAILTKAPSRFDFHATEFEYNRISDQDVRDLLDCLFANDPAVASSVVCRSSTEPITLPMQAMLSENTRDPPFYLQRCTPGHFQQHQDPPTHANHNVGAVSNLVHGANVVNDTASAAPRRTATSRRAAPSEDRPFACPVPSCGGRFHRKFTLHEHLKTHTGEQPHQCPVAECGKRFSTSGNLARHRKLHAMRKISCPAAHCTRVFTSREKLVPHLKVHLARTPHTCDFSGCGKTFSTAGNLTRHRRTQHSAGPSIRQEVVPVLQGPMTTLPRPKFEFPGRIAPPPTGSLPMRGLLWSPQPPVEHPPQQRILESDVQDLFDCLFVENAQAAAAAAAQGHHNVSIIRDRLPKLDLQRENRAPQHSHSHAPYLTATTVAATRAAPERERPFQCPVPSCNGRFQRKFTLREHMKTHTGEKPYQCSIRSCAKRFSTSGNLARHRRLHLLKKLECPVEGCTRIFTKTEKLARHLQNHLGSVAHVCVVEGCGKTFSTAGNLTRHLRTQHPPGAAAAARAAAQPQLRTSLTRSNTLSISDISPWSTSSTTTSSAAEQNISVPQAVNVSDHEILDVLQCLFVDDNPVSFSVHSEQPPEQYRLQSDQPVLLYL</sequence>
<keyword evidence="5" id="KW-0862">Zinc</keyword>
<dbReference type="PROSITE" id="PS50157">
    <property type="entry name" value="ZINC_FINGER_C2H2_2"/>
    <property type="match status" value="8"/>
</dbReference>
<gene>
    <name evidence="12" type="ORF">DD237_005289</name>
</gene>
<dbReference type="Pfam" id="PF00096">
    <property type="entry name" value="zf-C2H2"/>
    <property type="match status" value="4"/>
</dbReference>
<evidence type="ECO:0000256" key="10">
    <source>
        <dbReference type="SAM" id="MobiDB-lite"/>
    </source>
</evidence>